<evidence type="ECO:0000313" key="2">
    <source>
        <dbReference type="Proteomes" id="UP000552644"/>
    </source>
</evidence>
<accession>A0A7W7VS86</accession>
<keyword evidence="2" id="KW-1185">Reference proteome</keyword>
<evidence type="ECO:0000313" key="1">
    <source>
        <dbReference type="EMBL" id="MBB4920892.1"/>
    </source>
</evidence>
<name>A0A7W7VS86_9ACTN</name>
<keyword evidence="1" id="KW-0808">Transferase</keyword>
<sequence length="57" mass="6213">MRKKDVEQVVERLAAAAAKDDKQEITAIISEVGKTHPKAAEALMEGMVNHGLRGLTR</sequence>
<organism evidence="1 2">
    <name type="scientific">Streptosporangium saharense</name>
    <dbReference type="NCBI Taxonomy" id="1706840"/>
    <lineage>
        <taxon>Bacteria</taxon>
        <taxon>Bacillati</taxon>
        <taxon>Actinomycetota</taxon>
        <taxon>Actinomycetes</taxon>
        <taxon>Streptosporangiales</taxon>
        <taxon>Streptosporangiaceae</taxon>
        <taxon>Streptosporangium</taxon>
    </lineage>
</organism>
<dbReference type="GO" id="GO:0016740">
    <property type="term" value="F:transferase activity"/>
    <property type="evidence" value="ECO:0007669"/>
    <property type="project" value="UniProtKB-KW"/>
</dbReference>
<protein>
    <submittedName>
        <fullName evidence="1">Asp-tRNA(Asn)/Glu-tRNA(Gln) amidotransferase B subunit</fullName>
    </submittedName>
</protein>
<dbReference type="AlphaFoldDB" id="A0A7W7VS86"/>
<dbReference type="RefSeq" id="WP_184725647.1">
    <property type="nucleotide sequence ID" value="NZ_JACHJP010000019.1"/>
</dbReference>
<comment type="caution">
    <text evidence="1">The sequence shown here is derived from an EMBL/GenBank/DDBJ whole genome shotgun (WGS) entry which is preliminary data.</text>
</comment>
<dbReference type="EMBL" id="JACHJP010000019">
    <property type="protein sequence ID" value="MBB4920892.1"/>
    <property type="molecule type" value="Genomic_DNA"/>
</dbReference>
<reference evidence="1 2" key="1">
    <citation type="submission" date="2020-08" db="EMBL/GenBank/DDBJ databases">
        <title>Genomic Encyclopedia of Type Strains, Phase III (KMG-III): the genomes of soil and plant-associated and newly described type strains.</title>
        <authorList>
            <person name="Whitman W."/>
        </authorList>
    </citation>
    <scope>NUCLEOTIDE SEQUENCE [LARGE SCALE GENOMIC DNA]</scope>
    <source>
        <strain evidence="1 2">CECT 8840</strain>
    </source>
</reference>
<proteinExistence type="predicted"/>
<dbReference type="Proteomes" id="UP000552644">
    <property type="component" value="Unassembled WGS sequence"/>
</dbReference>
<gene>
    <name evidence="1" type="ORF">FHS44_008045</name>
</gene>